<sequence length="766" mass="82967">MSEDDAYESFCTTKNDNNNNDHHFCDVDNNNIIDIRSNNNNSNVLIELSPSSSSSLEQKNDNNTAAAADIRKNSIYNSNQKRYRYVTENIENSRILDTNIINSGENNIQIAIDSTNNNNIDQLLRKSRTSINSSSSSTSASLSIQEQNQSIEDDYNDDAIDNENDDNDDDDDDGPKRKRIRKNLLNTSSNSDNNNNHNQKVNVDNNNNNNNNNAQQKSTTILKQDNNNNINLINMEVRFLVSSRDAGAIIGRGGSNITHLRQTYESSITVPDCLSPERILTIVANVDKIIKIVREILKFIDSTISPSSNSSITSNLLRSRIPVNKTNRKTSIPVIGSDQRSSSRNGSSSSSTTTTTMATNSLCEIRLLLHTSHAGGLIGKGGARITQLREETKAGIKVYSECCPQSTERVCAVTGPIDIVTNAVGIILNLIRTFPIKGPNQLYNPAHFDPFMSLRYGGFGETTAGPLTSGPHCTQQSVHPPPPVSHHEPSRTNSIFTPPPIPPPPPTQYHHPAPPIHHPHAHHHHAHPHPHHHHNPFSSPSATGSRHLSTLTNGPPPSQTHHHHLMDHGRSPSDFGATSPSFLAAAAAAAHHHHHWPQAANTCPAAGSSGVGGGRMATIRAAAVAAAAAGNSGPLTDVFGTTSDDPFRWITDAKHYDTNRLQNTLMKRDDVSFIINPNGTAISTIKVNHKVVGAIIGRGGNRIKEIRIKTQADISIDQMKSSGGGGGGNTSSSAGSTRSITVKGLYNDVQAAVSMICNCIDENQNI</sequence>
<feature type="compositionally biased region" description="Acidic residues" evidence="3">
    <location>
        <begin position="151"/>
        <end position="173"/>
    </location>
</feature>
<organism evidence="5 6">
    <name type="scientific">Dermatophagoides farinae</name>
    <name type="common">American house dust mite</name>
    <dbReference type="NCBI Taxonomy" id="6954"/>
    <lineage>
        <taxon>Eukaryota</taxon>
        <taxon>Metazoa</taxon>
        <taxon>Ecdysozoa</taxon>
        <taxon>Arthropoda</taxon>
        <taxon>Chelicerata</taxon>
        <taxon>Arachnida</taxon>
        <taxon>Acari</taxon>
        <taxon>Acariformes</taxon>
        <taxon>Sarcoptiformes</taxon>
        <taxon>Astigmata</taxon>
        <taxon>Psoroptidia</taxon>
        <taxon>Analgoidea</taxon>
        <taxon>Pyroglyphidae</taxon>
        <taxon>Dermatophagoidinae</taxon>
        <taxon>Dermatophagoides</taxon>
    </lineage>
</organism>
<dbReference type="CDD" id="cd22432">
    <property type="entry name" value="KH-I_HNRNPK_rpt1"/>
    <property type="match status" value="1"/>
</dbReference>
<feature type="region of interest" description="Disordered" evidence="3">
    <location>
        <begin position="717"/>
        <end position="736"/>
    </location>
</feature>
<evidence type="ECO:0000313" key="5">
    <source>
        <dbReference type="EMBL" id="KAH9512040.1"/>
    </source>
</evidence>
<gene>
    <name evidence="5" type="ORF">DERF_010454</name>
</gene>
<feature type="compositionally biased region" description="Pro residues" evidence="3">
    <location>
        <begin position="497"/>
        <end position="516"/>
    </location>
</feature>
<dbReference type="CDD" id="cd00105">
    <property type="entry name" value="KH-I"/>
    <property type="match status" value="1"/>
</dbReference>
<feature type="region of interest" description="Disordered" evidence="3">
    <location>
        <begin position="1"/>
        <end position="21"/>
    </location>
</feature>
<dbReference type="InterPro" id="IPR004087">
    <property type="entry name" value="KH_dom"/>
</dbReference>
<proteinExistence type="predicted"/>
<dbReference type="InterPro" id="IPR004088">
    <property type="entry name" value="KH_dom_type_1"/>
</dbReference>
<feature type="compositionally biased region" description="Low complexity" evidence="3">
    <location>
        <begin position="183"/>
        <end position="213"/>
    </location>
</feature>
<dbReference type="GO" id="GO:0003723">
    <property type="term" value="F:RNA binding"/>
    <property type="evidence" value="ECO:0007669"/>
    <property type="project" value="UniProtKB-UniRule"/>
</dbReference>
<dbReference type="Proteomes" id="UP000790347">
    <property type="component" value="Unassembled WGS sequence"/>
</dbReference>
<evidence type="ECO:0000256" key="2">
    <source>
        <dbReference type="PROSITE-ProRule" id="PRU00117"/>
    </source>
</evidence>
<dbReference type="SMART" id="SM00322">
    <property type="entry name" value="KH"/>
    <property type="match status" value="3"/>
</dbReference>
<comment type="caution">
    <text evidence="5">The sequence shown here is derived from an EMBL/GenBank/DDBJ whole genome shotgun (WGS) entry which is preliminary data.</text>
</comment>
<feature type="compositionally biased region" description="Low complexity" evidence="3">
    <location>
        <begin position="342"/>
        <end position="355"/>
    </location>
</feature>
<name>A0A922HX91_DERFA</name>
<feature type="compositionally biased region" description="Basic residues" evidence="3">
    <location>
        <begin position="517"/>
        <end position="535"/>
    </location>
</feature>
<feature type="compositionally biased region" description="Polar residues" evidence="3">
    <location>
        <begin position="536"/>
        <end position="553"/>
    </location>
</feature>
<feature type="region of interest" description="Disordered" evidence="3">
    <location>
        <begin position="130"/>
        <end position="214"/>
    </location>
</feature>
<keyword evidence="6" id="KW-1185">Reference proteome</keyword>
<evidence type="ECO:0000256" key="3">
    <source>
        <dbReference type="SAM" id="MobiDB-lite"/>
    </source>
</evidence>
<feature type="domain" description="K Homology" evidence="4">
    <location>
        <begin position="233"/>
        <end position="301"/>
    </location>
</feature>
<dbReference type="GO" id="GO:0010468">
    <property type="term" value="P:regulation of gene expression"/>
    <property type="evidence" value="ECO:0007669"/>
    <property type="project" value="UniProtKB-ARBA"/>
</dbReference>
<dbReference type="InterPro" id="IPR036612">
    <property type="entry name" value="KH_dom_type_1_sf"/>
</dbReference>
<dbReference type="PANTHER" id="PTHR10288">
    <property type="entry name" value="KH DOMAIN CONTAINING RNA BINDING PROTEIN"/>
    <property type="match status" value="1"/>
</dbReference>
<feature type="domain" description="K Homology" evidence="4">
    <location>
        <begin position="679"/>
        <end position="761"/>
    </location>
</feature>
<dbReference type="Gene3D" id="3.30.1370.10">
    <property type="entry name" value="K Homology domain, type 1"/>
    <property type="match status" value="3"/>
</dbReference>
<keyword evidence="1" id="KW-0677">Repeat</keyword>
<evidence type="ECO:0000313" key="6">
    <source>
        <dbReference type="Proteomes" id="UP000790347"/>
    </source>
</evidence>
<dbReference type="SUPFAM" id="SSF54791">
    <property type="entry name" value="Eukaryotic type KH-domain (KH-domain type I)"/>
    <property type="match status" value="3"/>
</dbReference>
<evidence type="ECO:0000256" key="1">
    <source>
        <dbReference type="ARBA" id="ARBA00022737"/>
    </source>
</evidence>
<reference evidence="5" key="1">
    <citation type="submission" date="2013-05" db="EMBL/GenBank/DDBJ databases">
        <authorList>
            <person name="Yim A.K.Y."/>
            <person name="Chan T.F."/>
            <person name="Ji K.M."/>
            <person name="Liu X.Y."/>
            <person name="Zhou J.W."/>
            <person name="Li R.Q."/>
            <person name="Yang K.Y."/>
            <person name="Li J."/>
            <person name="Li M."/>
            <person name="Law P.T.W."/>
            <person name="Wu Y.L."/>
            <person name="Cai Z.L."/>
            <person name="Qin H."/>
            <person name="Bao Y."/>
            <person name="Leung R.K.K."/>
            <person name="Ng P.K.S."/>
            <person name="Zou J."/>
            <person name="Zhong X.J."/>
            <person name="Ran P.X."/>
            <person name="Zhong N.S."/>
            <person name="Liu Z.G."/>
            <person name="Tsui S.K.W."/>
        </authorList>
    </citation>
    <scope>NUCLEOTIDE SEQUENCE</scope>
    <source>
        <strain evidence="5">Derf</strain>
        <tissue evidence="5">Whole organism</tissue>
    </source>
</reference>
<accession>A0A922HX91</accession>
<keyword evidence="2" id="KW-0694">RNA-binding</keyword>
<dbReference type="AlphaFoldDB" id="A0A922HX91"/>
<dbReference type="Pfam" id="PF00013">
    <property type="entry name" value="KH_1"/>
    <property type="match status" value="3"/>
</dbReference>
<feature type="compositionally biased region" description="Low complexity" evidence="3">
    <location>
        <begin position="130"/>
        <end position="143"/>
    </location>
</feature>
<evidence type="ECO:0000259" key="4">
    <source>
        <dbReference type="SMART" id="SM00322"/>
    </source>
</evidence>
<feature type="region of interest" description="Disordered" evidence="3">
    <location>
        <begin position="462"/>
        <end position="578"/>
    </location>
</feature>
<feature type="region of interest" description="Disordered" evidence="3">
    <location>
        <begin position="328"/>
        <end position="355"/>
    </location>
</feature>
<reference evidence="5" key="2">
    <citation type="journal article" date="2022" name="Res Sq">
        <title>Comparative Genomics Reveals Insights into the Divergent Evolution of Astigmatic Mites and Household Pest Adaptations.</title>
        <authorList>
            <person name="Xiong Q."/>
            <person name="Wan A.T.-Y."/>
            <person name="Liu X.-Y."/>
            <person name="Fung C.S.-H."/>
            <person name="Xiao X."/>
            <person name="Malainual N."/>
            <person name="Hou J."/>
            <person name="Wang L."/>
            <person name="Wang M."/>
            <person name="Yang K."/>
            <person name="Cui Y."/>
            <person name="Leung E."/>
            <person name="Nong W."/>
            <person name="Shin S.-K."/>
            <person name="Au S."/>
            <person name="Jeong K.Y."/>
            <person name="Chew F.T."/>
            <person name="Hui J."/>
            <person name="Leung T.F."/>
            <person name="Tungtrongchitr A."/>
            <person name="Zhong N."/>
            <person name="Liu Z."/>
            <person name="Tsui S."/>
        </authorList>
    </citation>
    <scope>NUCLEOTIDE SEQUENCE</scope>
    <source>
        <strain evidence="5">Derf</strain>
        <tissue evidence="5">Whole organism</tissue>
    </source>
</reference>
<feature type="domain" description="K Homology" evidence="4">
    <location>
        <begin position="361"/>
        <end position="432"/>
    </location>
</feature>
<dbReference type="PROSITE" id="PS50084">
    <property type="entry name" value="KH_TYPE_1"/>
    <property type="match status" value="3"/>
</dbReference>
<dbReference type="EMBL" id="ASGP02000004">
    <property type="protein sequence ID" value="KAH9512040.1"/>
    <property type="molecule type" value="Genomic_DNA"/>
</dbReference>
<protein>
    <recommendedName>
        <fullName evidence="4">K Homology domain-containing protein</fullName>
    </recommendedName>
</protein>